<dbReference type="SUPFAM" id="SSF158997">
    <property type="entry name" value="Trm112p-like"/>
    <property type="match status" value="1"/>
</dbReference>
<name>M5UPI3_9BACT</name>
<protein>
    <recommendedName>
        <fullName evidence="3">Trm112 family protein</fullName>
    </recommendedName>
</protein>
<reference evidence="1 2" key="1">
    <citation type="journal article" date="2013" name="Mar. Genomics">
        <title>Expression of sulfatases in Rhodopirellula baltica and the diversity of sulfatases in the genus Rhodopirellula.</title>
        <authorList>
            <person name="Wegner C.E."/>
            <person name="Richter-Heitmann T."/>
            <person name="Klindworth A."/>
            <person name="Klockow C."/>
            <person name="Richter M."/>
            <person name="Achstetter T."/>
            <person name="Glockner F.O."/>
            <person name="Harder J."/>
        </authorList>
    </citation>
    <scope>NUCLEOTIDE SEQUENCE [LARGE SCALE GENOMIC DNA]</scope>
    <source>
        <strain evidence="1 2">SM41</strain>
    </source>
</reference>
<evidence type="ECO:0000313" key="2">
    <source>
        <dbReference type="Proteomes" id="UP000011885"/>
    </source>
</evidence>
<dbReference type="Gene3D" id="2.20.25.10">
    <property type="match status" value="1"/>
</dbReference>
<dbReference type="PATRIC" id="fig|1263870.3.peg.707"/>
<dbReference type="Proteomes" id="UP000011885">
    <property type="component" value="Unassembled WGS sequence"/>
</dbReference>
<evidence type="ECO:0008006" key="3">
    <source>
        <dbReference type="Google" id="ProtNLM"/>
    </source>
</evidence>
<dbReference type="AlphaFoldDB" id="M5UPI3"/>
<keyword evidence="2" id="KW-1185">Reference proteome</keyword>
<evidence type="ECO:0000313" key="1">
    <source>
        <dbReference type="EMBL" id="EMI57918.1"/>
    </source>
</evidence>
<comment type="caution">
    <text evidence="1">The sequence shown here is derived from an EMBL/GenBank/DDBJ whole genome shotgun (WGS) entry which is preliminary data.</text>
</comment>
<dbReference type="RefSeq" id="WP_008674297.1">
    <property type="nucleotide sequence ID" value="NZ_ANOH01000054.1"/>
</dbReference>
<dbReference type="EMBL" id="ANOH01000054">
    <property type="protein sequence ID" value="EMI57918.1"/>
    <property type="molecule type" value="Genomic_DNA"/>
</dbReference>
<sequence>MMITPDILPILRCPHGGDALVLADAGLVERVNQAIADGTARDQLGTRIDTPIDAGMVNPAGDRLYPIRENITTLIADDAVQIAEFR</sequence>
<organism evidence="1 2">
    <name type="scientific">Rhodopirellula sallentina SM41</name>
    <dbReference type="NCBI Taxonomy" id="1263870"/>
    <lineage>
        <taxon>Bacteria</taxon>
        <taxon>Pseudomonadati</taxon>
        <taxon>Planctomycetota</taxon>
        <taxon>Planctomycetia</taxon>
        <taxon>Pirellulales</taxon>
        <taxon>Pirellulaceae</taxon>
        <taxon>Rhodopirellula</taxon>
    </lineage>
</organism>
<proteinExistence type="predicted"/>
<accession>M5UPI3</accession>
<gene>
    <name evidence="1" type="ORF">RSSM_00645</name>
</gene>